<evidence type="ECO:0000313" key="2">
    <source>
        <dbReference type="Proteomes" id="UP000249499"/>
    </source>
</evidence>
<dbReference type="EMBL" id="CP117255">
    <property type="protein sequence ID" value="WFR95828.1"/>
    <property type="molecule type" value="Genomic_DNA"/>
</dbReference>
<protein>
    <submittedName>
        <fullName evidence="1">Flagellar basal body-associated FliL family protein</fullName>
    </submittedName>
</protein>
<evidence type="ECO:0000313" key="1">
    <source>
        <dbReference type="EMBL" id="WFR95828.1"/>
    </source>
</evidence>
<keyword evidence="1" id="KW-0966">Cell projection</keyword>
<accession>A0AAF1KR55</accession>
<reference evidence="2" key="2">
    <citation type="journal article" date="2023" name="MicrobiologyOpen">
        <title>Genomics of the tumorigenes clade of the family Rhizobiaceae and description of Rhizobium rhododendri sp. nov.</title>
        <authorList>
            <person name="Kuzmanovic N."/>
            <person name="diCenzo G.C."/>
            <person name="Bunk B."/>
            <person name="Sproeer C."/>
            <person name="Fruehling A."/>
            <person name="Neumann-Schaal M."/>
            <person name="Overmann J."/>
            <person name="Smalla K."/>
        </authorList>
    </citation>
    <scope>NUCLEOTIDE SEQUENCE [LARGE SCALE GENOMIC DNA]</scope>
    <source>
        <strain evidence="2">1078</strain>
    </source>
</reference>
<dbReference type="AlphaFoldDB" id="A0AAF1KR55"/>
<dbReference type="RefSeq" id="WP_111217409.1">
    <property type="nucleotide sequence ID" value="NZ_CP117255.1"/>
</dbReference>
<sequence length="179" mass="19303">MIKLVATGLWVCVVTLVAVYFSIQMATAPAASPDAKPSAKEFVKGESINVPIIGDTGVSGYFITKISYMMDKDKAKDLDTPLPALTTDALFTLLVGNKMIDMSKPKAFNVEAFRDEIKKNLNGHLGGEYVDSVVIEQLDYLSKDEVRANEGAPVKKNMKMVPIVPPEAPPGGDAVKAEK</sequence>
<keyword evidence="1" id="KW-0282">Flagellum</keyword>
<keyword evidence="1" id="KW-0969">Cilium</keyword>
<gene>
    <name evidence="1" type="ORF">PR017_01360</name>
</gene>
<name>A0AAF1KR55_9HYPH</name>
<reference evidence="1 2" key="1">
    <citation type="journal article" date="2018" name="Sci. Rep.">
        <title>Rhizobium tumorigenes sp. nov., a novel plant tumorigenic bacterium isolated from cane gall tumors on thornless blackberry.</title>
        <authorList>
            <person name="Kuzmanovi N."/>
            <person name="Smalla K."/>
            <person name="Gronow S."/>
            <person name="PuBawska J."/>
        </authorList>
    </citation>
    <scope>NUCLEOTIDE SEQUENCE [LARGE SCALE GENOMIC DNA]</scope>
    <source>
        <strain evidence="1 2">1078</strain>
    </source>
</reference>
<organism evidence="1 2">
    <name type="scientific">Rhizobium tumorigenes</name>
    <dbReference type="NCBI Taxonomy" id="2041385"/>
    <lineage>
        <taxon>Bacteria</taxon>
        <taxon>Pseudomonadati</taxon>
        <taxon>Pseudomonadota</taxon>
        <taxon>Alphaproteobacteria</taxon>
        <taxon>Hyphomicrobiales</taxon>
        <taxon>Rhizobiaceae</taxon>
        <taxon>Rhizobium/Agrobacterium group</taxon>
        <taxon>Rhizobium</taxon>
    </lineage>
</organism>
<proteinExistence type="predicted"/>
<dbReference type="KEGG" id="rtu:PR017_01360"/>
<keyword evidence="2" id="KW-1185">Reference proteome</keyword>
<dbReference type="Proteomes" id="UP000249499">
    <property type="component" value="Chromosome"/>
</dbReference>